<gene>
    <name evidence="11" type="ORF">HLH29_01970</name>
</gene>
<evidence type="ECO:0000256" key="1">
    <source>
        <dbReference type="ARBA" id="ARBA00004477"/>
    </source>
</evidence>
<keyword evidence="7" id="KW-0256">Endoplasmic reticulum</keyword>
<dbReference type="InterPro" id="IPR007315">
    <property type="entry name" value="PIG-V/Gpi18"/>
</dbReference>
<dbReference type="GO" id="GO:0016020">
    <property type="term" value="C:membrane"/>
    <property type="evidence" value="ECO:0007669"/>
    <property type="project" value="GOC"/>
</dbReference>
<dbReference type="RefSeq" id="WP_182964334.1">
    <property type="nucleotide sequence ID" value="NZ_BAABGC010000008.1"/>
</dbReference>
<reference evidence="11 12" key="1">
    <citation type="submission" date="2020-04" db="EMBL/GenBank/DDBJ databases">
        <title>Description of novel Gluconacetobacter.</title>
        <authorList>
            <person name="Sombolestani A."/>
        </authorList>
    </citation>
    <scope>NUCLEOTIDE SEQUENCE [LARGE SCALE GENOMIC DNA]</scope>
    <source>
        <strain evidence="11 12">LMG 27725</strain>
    </source>
</reference>
<keyword evidence="4" id="KW-0328">Glycosyltransferase</keyword>
<keyword evidence="9 10" id="KW-0472">Membrane</keyword>
<keyword evidence="12" id="KW-1185">Reference proteome</keyword>
<dbReference type="UniPathway" id="UPA00196"/>
<evidence type="ECO:0000313" key="12">
    <source>
        <dbReference type="Proteomes" id="UP000525623"/>
    </source>
</evidence>
<dbReference type="PANTHER" id="PTHR12468">
    <property type="entry name" value="GPI MANNOSYLTRANSFERASE 2"/>
    <property type="match status" value="1"/>
</dbReference>
<protein>
    <recommendedName>
        <fullName evidence="13">Integral membrane protein</fullName>
    </recommendedName>
</protein>
<feature type="transmembrane region" description="Helical" evidence="10">
    <location>
        <begin position="393"/>
        <end position="411"/>
    </location>
</feature>
<accession>A0A7W4P8G4</accession>
<comment type="pathway">
    <text evidence="2">Glycolipid biosynthesis; glycosylphosphatidylinositol-anchor biosynthesis.</text>
</comment>
<feature type="transmembrane region" description="Helical" evidence="10">
    <location>
        <begin position="246"/>
        <end position="271"/>
    </location>
</feature>
<keyword evidence="8 10" id="KW-1133">Transmembrane helix</keyword>
<evidence type="ECO:0000256" key="8">
    <source>
        <dbReference type="ARBA" id="ARBA00022989"/>
    </source>
</evidence>
<evidence type="ECO:0008006" key="13">
    <source>
        <dbReference type="Google" id="ProtNLM"/>
    </source>
</evidence>
<dbReference type="GO" id="GO:0004376">
    <property type="term" value="F:GPI mannosyltransferase activity"/>
    <property type="evidence" value="ECO:0007669"/>
    <property type="project" value="InterPro"/>
</dbReference>
<keyword evidence="3" id="KW-0337">GPI-anchor biosynthesis</keyword>
<comment type="caution">
    <text evidence="11">The sequence shown here is derived from an EMBL/GenBank/DDBJ whole genome shotgun (WGS) entry which is preliminary data.</text>
</comment>
<keyword evidence="5" id="KW-0808">Transferase</keyword>
<evidence type="ECO:0000256" key="9">
    <source>
        <dbReference type="ARBA" id="ARBA00023136"/>
    </source>
</evidence>
<evidence type="ECO:0000256" key="2">
    <source>
        <dbReference type="ARBA" id="ARBA00004687"/>
    </source>
</evidence>
<keyword evidence="6 10" id="KW-0812">Transmembrane</keyword>
<feature type="transmembrane region" description="Helical" evidence="10">
    <location>
        <begin position="42"/>
        <end position="62"/>
    </location>
</feature>
<dbReference type="EMBL" id="JABEQL010000002">
    <property type="protein sequence ID" value="MBB2177945.1"/>
    <property type="molecule type" value="Genomic_DNA"/>
</dbReference>
<dbReference type="AlphaFoldDB" id="A0A7W4P8G4"/>
<evidence type="ECO:0000256" key="10">
    <source>
        <dbReference type="SAM" id="Phobius"/>
    </source>
</evidence>
<evidence type="ECO:0000256" key="7">
    <source>
        <dbReference type="ARBA" id="ARBA00022824"/>
    </source>
</evidence>
<dbReference type="Proteomes" id="UP000525623">
    <property type="component" value="Unassembled WGS sequence"/>
</dbReference>
<evidence type="ECO:0000313" key="11">
    <source>
        <dbReference type="EMBL" id="MBB2177945.1"/>
    </source>
</evidence>
<name>A0A7W4P8G4_9PROT</name>
<dbReference type="GO" id="GO:0000009">
    <property type="term" value="F:alpha-1,6-mannosyltransferase activity"/>
    <property type="evidence" value="ECO:0007669"/>
    <property type="project" value="InterPro"/>
</dbReference>
<feature type="transmembrane region" description="Helical" evidence="10">
    <location>
        <begin position="106"/>
        <end position="127"/>
    </location>
</feature>
<comment type="subcellular location">
    <subcellularLocation>
        <location evidence="1">Endoplasmic reticulum membrane</location>
        <topology evidence="1">Multi-pass membrane protein</topology>
    </subcellularLocation>
</comment>
<feature type="transmembrane region" description="Helical" evidence="10">
    <location>
        <begin position="200"/>
        <end position="225"/>
    </location>
</feature>
<organism evidence="11 12">
    <name type="scientific">Gluconacetobacter tumulicola</name>
    <dbReference type="NCBI Taxonomy" id="1017177"/>
    <lineage>
        <taxon>Bacteria</taxon>
        <taxon>Pseudomonadati</taxon>
        <taxon>Pseudomonadota</taxon>
        <taxon>Alphaproteobacteria</taxon>
        <taxon>Acetobacterales</taxon>
        <taxon>Acetobacteraceae</taxon>
        <taxon>Gluconacetobacter</taxon>
    </lineage>
</organism>
<dbReference type="GO" id="GO:0031501">
    <property type="term" value="C:mannosyltransferase complex"/>
    <property type="evidence" value="ECO:0007669"/>
    <property type="project" value="TreeGrafter"/>
</dbReference>
<sequence>MNIKTTCSLRKRHMSRIFFPEHGRKLKKESGAFFYEGTAPDLVRFFLFCFGSYVGILLYYVIVAKAFSGFSYSACEWDCGWYISIASGGYDLRPHVGGADNGQANWAFFPLFPLLLRAIHAVTGFSYQLSGVLLNNALFPVMAGSAALYLKARRPETNAYVTVLVFFASPFSLYFRVPFTETLYGILLVALLFLLRSERIWLASVVAAFFTASRPTAAPLLAVMGGTRMIAQCLHARLAGGDVRRLIVRAVMQCIALGLVGGVGLVAYMLYLRGHVGDALAFQHIEVAWGRHPGNPLANIWHGLRARDLSVASFLPGHEESLTYFALACVVAAGLILWAFWSGLILEAGLVAVTLLLSTSTGLWSSTRYLYANPVTLMLVAALMQKMPRATCTLILCLFSMVQALFVILWYQGSRFLM</sequence>
<evidence type="ECO:0000256" key="5">
    <source>
        <dbReference type="ARBA" id="ARBA00022679"/>
    </source>
</evidence>
<evidence type="ECO:0000256" key="4">
    <source>
        <dbReference type="ARBA" id="ARBA00022676"/>
    </source>
</evidence>
<feature type="transmembrane region" description="Helical" evidence="10">
    <location>
        <begin position="324"/>
        <end position="357"/>
    </location>
</feature>
<evidence type="ECO:0000256" key="6">
    <source>
        <dbReference type="ARBA" id="ARBA00022692"/>
    </source>
</evidence>
<dbReference type="PANTHER" id="PTHR12468:SF2">
    <property type="entry name" value="GPI MANNOSYLTRANSFERASE 2"/>
    <property type="match status" value="1"/>
</dbReference>
<evidence type="ECO:0000256" key="3">
    <source>
        <dbReference type="ARBA" id="ARBA00022502"/>
    </source>
</evidence>
<dbReference type="GO" id="GO:0006506">
    <property type="term" value="P:GPI anchor biosynthetic process"/>
    <property type="evidence" value="ECO:0007669"/>
    <property type="project" value="UniProtKB-UniPathway"/>
</dbReference>
<proteinExistence type="predicted"/>